<comment type="caution">
    <text evidence="3">The sequence shown here is derived from an EMBL/GenBank/DDBJ whole genome shotgun (WGS) entry which is preliminary data.</text>
</comment>
<organism evidence="3 4">
    <name type="scientific">Datura stramonium</name>
    <name type="common">Jimsonweed</name>
    <name type="synonym">Common thornapple</name>
    <dbReference type="NCBI Taxonomy" id="4076"/>
    <lineage>
        <taxon>Eukaryota</taxon>
        <taxon>Viridiplantae</taxon>
        <taxon>Streptophyta</taxon>
        <taxon>Embryophyta</taxon>
        <taxon>Tracheophyta</taxon>
        <taxon>Spermatophyta</taxon>
        <taxon>Magnoliopsida</taxon>
        <taxon>eudicotyledons</taxon>
        <taxon>Gunneridae</taxon>
        <taxon>Pentapetalae</taxon>
        <taxon>asterids</taxon>
        <taxon>lamiids</taxon>
        <taxon>Solanales</taxon>
        <taxon>Solanaceae</taxon>
        <taxon>Solanoideae</taxon>
        <taxon>Datureae</taxon>
        <taxon>Datura</taxon>
    </lineage>
</organism>
<dbReference type="Pfam" id="PF00646">
    <property type="entry name" value="F-box"/>
    <property type="match status" value="1"/>
</dbReference>
<dbReference type="InterPro" id="IPR017451">
    <property type="entry name" value="F-box-assoc_interact_dom"/>
</dbReference>
<dbReference type="Pfam" id="PF07734">
    <property type="entry name" value="FBA_1"/>
    <property type="match status" value="1"/>
</dbReference>
<feature type="domain" description="F-box" evidence="2">
    <location>
        <begin position="11"/>
        <end position="51"/>
    </location>
</feature>
<accession>A0ABS8S4N3</accession>
<keyword evidence="1" id="KW-0812">Transmembrane</keyword>
<sequence>MATSFEDGCRLTEDLEREILVRLPVESSLRFKCVCKSWYTLINSPRFIREYLGNKRRPQLLIYDECNADEDEDDPVPITIISEDKTPLVAKFDHDLQTQGFGDLSTLIGSVDGLFLLQKGYVDDVSLALWNPATREVRPLPAVKFVLHPIFVQYRGIFGFGLDPFTSNNYKVVWFRIVQNIDDEGIRAYAAVYSCSTDSWRTLQPIDNKIINSKVDFYREDFGDAYLNGAYYWLLKKGLKLSVLSFDFGSEVFGEIGGPNIASSSYLDLTSLILLDDSIAMLNSNADRSVYDIWVLIQPGAAGVWNKLLTFKCSYHISYSCLCGLWDSSTFIFLTVDQETGRGFQLVSYDVRTQETRHLGYRHQRRRIACKMVINESPSDFFMDSVSVPNGTAIQGLTELVLSGVYFYRLSCFGPLIIASPSILAVVYSIKK</sequence>
<dbReference type="EMBL" id="JACEIK010000264">
    <property type="protein sequence ID" value="MCD7453742.1"/>
    <property type="molecule type" value="Genomic_DNA"/>
</dbReference>
<protein>
    <recommendedName>
        <fullName evidence="2">F-box domain-containing protein</fullName>
    </recommendedName>
</protein>
<dbReference type="PANTHER" id="PTHR31672:SF10">
    <property type="entry name" value="F-BOX DOMAIN-CONTAINING PROTEIN"/>
    <property type="match status" value="1"/>
</dbReference>
<evidence type="ECO:0000256" key="1">
    <source>
        <dbReference type="SAM" id="Phobius"/>
    </source>
</evidence>
<dbReference type="PANTHER" id="PTHR31672">
    <property type="entry name" value="BNACNNG10540D PROTEIN"/>
    <property type="match status" value="1"/>
</dbReference>
<evidence type="ECO:0000313" key="4">
    <source>
        <dbReference type="Proteomes" id="UP000823775"/>
    </source>
</evidence>
<evidence type="ECO:0000259" key="2">
    <source>
        <dbReference type="SMART" id="SM00256"/>
    </source>
</evidence>
<gene>
    <name evidence="3" type="ORF">HAX54_021974</name>
</gene>
<dbReference type="InterPro" id="IPR050796">
    <property type="entry name" value="SCF_F-box_component"/>
</dbReference>
<dbReference type="SUPFAM" id="SSF81383">
    <property type="entry name" value="F-box domain"/>
    <property type="match status" value="1"/>
</dbReference>
<dbReference type="Gene3D" id="1.20.1280.50">
    <property type="match status" value="1"/>
</dbReference>
<reference evidence="3 4" key="1">
    <citation type="journal article" date="2021" name="BMC Genomics">
        <title>Datura genome reveals duplications of psychoactive alkaloid biosynthetic genes and high mutation rate following tissue culture.</title>
        <authorList>
            <person name="Rajewski A."/>
            <person name="Carter-House D."/>
            <person name="Stajich J."/>
            <person name="Litt A."/>
        </authorList>
    </citation>
    <scope>NUCLEOTIDE SEQUENCE [LARGE SCALE GENOMIC DNA]</scope>
    <source>
        <strain evidence="3">AR-01</strain>
    </source>
</reference>
<dbReference type="Proteomes" id="UP000823775">
    <property type="component" value="Unassembled WGS sequence"/>
</dbReference>
<dbReference type="InterPro" id="IPR006527">
    <property type="entry name" value="F-box-assoc_dom_typ1"/>
</dbReference>
<keyword evidence="1" id="KW-1133">Transmembrane helix</keyword>
<dbReference type="CDD" id="cd22157">
    <property type="entry name" value="F-box_AtFBW1-like"/>
    <property type="match status" value="1"/>
</dbReference>
<dbReference type="InterPro" id="IPR036047">
    <property type="entry name" value="F-box-like_dom_sf"/>
</dbReference>
<proteinExistence type="predicted"/>
<keyword evidence="4" id="KW-1185">Reference proteome</keyword>
<dbReference type="NCBIfam" id="TIGR01640">
    <property type="entry name" value="F_box_assoc_1"/>
    <property type="match status" value="1"/>
</dbReference>
<feature type="transmembrane region" description="Helical" evidence="1">
    <location>
        <begin position="406"/>
        <end position="430"/>
    </location>
</feature>
<keyword evidence="1" id="KW-0472">Membrane</keyword>
<evidence type="ECO:0000313" key="3">
    <source>
        <dbReference type="EMBL" id="MCD7453742.1"/>
    </source>
</evidence>
<name>A0ABS8S4N3_DATST</name>
<dbReference type="SMART" id="SM00256">
    <property type="entry name" value="FBOX"/>
    <property type="match status" value="1"/>
</dbReference>
<dbReference type="InterPro" id="IPR001810">
    <property type="entry name" value="F-box_dom"/>
</dbReference>